<protein>
    <submittedName>
        <fullName evidence="2">Uncharacterized protein</fullName>
    </submittedName>
</protein>
<dbReference type="KEGG" id="snep:Enr13x_54770"/>
<sequence>MIGNCGAASETDDIQVSMIEVVQSGLESRCTTFAINFSPSNSVRWIYNSDTSAQESLTNTLSFPFATAKVYYSTLLHSVRQTRFAEGKLLLVPGANSEIDYTGIHKVTSVTIAVFRIGNKIEDIIPIERSRLIEAFGPNEKIKPILHDVARRHRQKFTGLAWFLSSRHFESSLPLGFDPDDNESTKADDSGPSKSKGAESNSLVE</sequence>
<keyword evidence="3" id="KW-1185">Reference proteome</keyword>
<dbReference type="EMBL" id="CP037423">
    <property type="protein sequence ID" value="QDV45598.1"/>
    <property type="molecule type" value="Genomic_DNA"/>
</dbReference>
<dbReference type="Proteomes" id="UP000319004">
    <property type="component" value="Chromosome"/>
</dbReference>
<evidence type="ECO:0000313" key="2">
    <source>
        <dbReference type="EMBL" id="QDV45598.1"/>
    </source>
</evidence>
<name>A0A518HXL0_9BACT</name>
<reference evidence="2 3" key="1">
    <citation type="submission" date="2019-03" db="EMBL/GenBank/DDBJ databases">
        <title>Deep-cultivation of Planctomycetes and their phenomic and genomic characterization uncovers novel biology.</title>
        <authorList>
            <person name="Wiegand S."/>
            <person name="Jogler M."/>
            <person name="Boedeker C."/>
            <person name="Pinto D."/>
            <person name="Vollmers J."/>
            <person name="Rivas-Marin E."/>
            <person name="Kohn T."/>
            <person name="Peeters S.H."/>
            <person name="Heuer A."/>
            <person name="Rast P."/>
            <person name="Oberbeckmann S."/>
            <person name="Bunk B."/>
            <person name="Jeske O."/>
            <person name="Meyerdierks A."/>
            <person name="Storesund J.E."/>
            <person name="Kallscheuer N."/>
            <person name="Luecker S."/>
            <person name="Lage O.M."/>
            <person name="Pohl T."/>
            <person name="Merkel B.J."/>
            <person name="Hornburger P."/>
            <person name="Mueller R.-W."/>
            <person name="Bruemmer F."/>
            <person name="Labrenz M."/>
            <person name="Spormann A.M."/>
            <person name="Op den Camp H."/>
            <person name="Overmann J."/>
            <person name="Amann R."/>
            <person name="Jetten M.S.M."/>
            <person name="Mascher T."/>
            <person name="Medema M.H."/>
            <person name="Devos D.P."/>
            <person name="Kaster A.-K."/>
            <person name="Ovreas L."/>
            <person name="Rohde M."/>
            <person name="Galperin M.Y."/>
            <person name="Jogler C."/>
        </authorList>
    </citation>
    <scope>NUCLEOTIDE SEQUENCE [LARGE SCALE GENOMIC DNA]</scope>
    <source>
        <strain evidence="2 3">Enr13</strain>
    </source>
</reference>
<organism evidence="2 3">
    <name type="scientific">Stieleria neptunia</name>
    <dbReference type="NCBI Taxonomy" id="2527979"/>
    <lineage>
        <taxon>Bacteria</taxon>
        <taxon>Pseudomonadati</taxon>
        <taxon>Planctomycetota</taxon>
        <taxon>Planctomycetia</taxon>
        <taxon>Pirellulales</taxon>
        <taxon>Pirellulaceae</taxon>
        <taxon>Stieleria</taxon>
    </lineage>
</organism>
<proteinExistence type="predicted"/>
<feature type="region of interest" description="Disordered" evidence="1">
    <location>
        <begin position="175"/>
        <end position="205"/>
    </location>
</feature>
<evidence type="ECO:0000313" key="3">
    <source>
        <dbReference type="Proteomes" id="UP000319004"/>
    </source>
</evidence>
<gene>
    <name evidence="2" type="ORF">Enr13x_54770</name>
</gene>
<evidence type="ECO:0000256" key="1">
    <source>
        <dbReference type="SAM" id="MobiDB-lite"/>
    </source>
</evidence>
<dbReference type="AlphaFoldDB" id="A0A518HXL0"/>
<accession>A0A518HXL0</accession>